<evidence type="ECO:0000313" key="2">
    <source>
        <dbReference type="Proteomes" id="UP000000304"/>
    </source>
</evidence>
<gene>
    <name evidence="1" type="primary">Dsim\GD25860</name>
    <name evidence="1" type="ORF">Dsim_GD25860</name>
</gene>
<dbReference type="Proteomes" id="UP000000304">
    <property type="component" value="Chromosome 2R"/>
</dbReference>
<organism evidence="1 2">
    <name type="scientific">Drosophila simulans</name>
    <name type="common">Fruit fly</name>
    <dbReference type="NCBI Taxonomy" id="7240"/>
    <lineage>
        <taxon>Eukaryota</taxon>
        <taxon>Metazoa</taxon>
        <taxon>Ecdysozoa</taxon>
        <taxon>Arthropoda</taxon>
        <taxon>Hexapoda</taxon>
        <taxon>Insecta</taxon>
        <taxon>Pterygota</taxon>
        <taxon>Neoptera</taxon>
        <taxon>Endopterygota</taxon>
        <taxon>Diptera</taxon>
        <taxon>Brachycera</taxon>
        <taxon>Muscomorpha</taxon>
        <taxon>Ephydroidea</taxon>
        <taxon>Drosophilidae</taxon>
        <taxon>Drosophila</taxon>
        <taxon>Sophophora</taxon>
    </lineage>
</organism>
<reference evidence="1 2" key="1">
    <citation type="journal article" date="2007" name="Nature">
        <title>Evolution of genes and genomes on the Drosophila phylogeny.</title>
        <authorList>
            <consortium name="Drosophila 12 Genomes Consortium"/>
            <person name="Clark A.G."/>
            <person name="Eisen M.B."/>
            <person name="Smith D.R."/>
            <person name="Bergman C.M."/>
            <person name="Oliver B."/>
            <person name="Markow T.A."/>
            <person name="Kaufman T.C."/>
            <person name="Kellis M."/>
            <person name="Gelbart W."/>
            <person name="Iyer V.N."/>
            <person name="Pollard D.A."/>
            <person name="Sackton T.B."/>
            <person name="Larracuente A.M."/>
            <person name="Singh N.D."/>
            <person name="Abad J.P."/>
            <person name="Abt D.N."/>
            <person name="Adryan B."/>
            <person name="Aguade M."/>
            <person name="Akashi H."/>
            <person name="Anderson W.W."/>
            <person name="Aquadro C.F."/>
            <person name="Ardell D.H."/>
            <person name="Arguello R."/>
            <person name="Artieri C.G."/>
            <person name="Barbash D.A."/>
            <person name="Barker D."/>
            <person name="Barsanti P."/>
            <person name="Batterham P."/>
            <person name="Batzoglou S."/>
            <person name="Begun D."/>
            <person name="Bhutkar A."/>
            <person name="Blanco E."/>
            <person name="Bosak S.A."/>
            <person name="Bradley R.K."/>
            <person name="Brand A.D."/>
            <person name="Brent M.R."/>
            <person name="Brooks A.N."/>
            <person name="Brown R.H."/>
            <person name="Butlin R.K."/>
            <person name="Caggese C."/>
            <person name="Calvi B.R."/>
            <person name="Bernardo de Carvalho A."/>
            <person name="Caspi A."/>
            <person name="Castrezana S."/>
            <person name="Celniker S.E."/>
            <person name="Chang J.L."/>
            <person name="Chapple C."/>
            <person name="Chatterji S."/>
            <person name="Chinwalla A."/>
            <person name="Civetta A."/>
            <person name="Clifton S.W."/>
            <person name="Comeron J.M."/>
            <person name="Costello J.C."/>
            <person name="Coyne J.A."/>
            <person name="Daub J."/>
            <person name="David R.G."/>
            <person name="Delcher A.L."/>
            <person name="Delehaunty K."/>
            <person name="Do C.B."/>
            <person name="Ebling H."/>
            <person name="Edwards K."/>
            <person name="Eickbush T."/>
            <person name="Evans J.D."/>
            <person name="Filipski A."/>
            <person name="Findeiss S."/>
            <person name="Freyhult E."/>
            <person name="Fulton L."/>
            <person name="Fulton R."/>
            <person name="Garcia A.C."/>
            <person name="Gardiner A."/>
            <person name="Garfield D.A."/>
            <person name="Garvin B.E."/>
            <person name="Gibson G."/>
            <person name="Gilbert D."/>
            <person name="Gnerre S."/>
            <person name="Godfrey J."/>
            <person name="Good R."/>
            <person name="Gotea V."/>
            <person name="Gravely B."/>
            <person name="Greenberg A.J."/>
            <person name="Griffiths-Jones S."/>
            <person name="Gross S."/>
            <person name="Guigo R."/>
            <person name="Gustafson E.A."/>
            <person name="Haerty W."/>
            <person name="Hahn M.W."/>
            <person name="Halligan D.L."/>
            <person name="Halpern A.L."/>
            <person name="Halter G.M."/>
            <person name="Han M.V."/>
            <person name="Heger A."/>
            <person name="Hillier L."/>
            <person name="Hinrichs A.S."/>
            <person name="Holmes I."/>
            <person name="Hoskins R.A."/>
            <person name="Hubisz M.J."/>
            <person name="Hultmark D."/>
            <person name="Huntley M.A."/>
            <person name="Jaffe D.B."/>
            <person name="Jagadeeshan S."/>
            <person name="Jeck W.R."/>
            <person name="Johnson J."/>
            <person name="Jones C.D."/>
            <person name="Jordan W.C."/>
            <person name="Karpen G.H."/>
            <person name="Kataoka E."/>
            <person name="Keightley P.D."/>
            <person name="Kheradpour P."/>
            <person name="Kirkness E.F."/>
            <person name="Koerich L.B."/>
            <person name="Kristiansen K."/>
            <person name="Kudrna D."/>
            <person name="Kulathinal R.J."/>
            <person name="Kumar S."/>
            <person name="Kwok R."/>
            <person name="Lander E."/>
            <person name="Langley C.H."/>
            <person name="Lapoint R."/>
            <person name="Lazzaro B.P."/>
            <person name="Lee S.J."/>
            <person name="Levesque L."/>
            <person name="Li R."/>
            <person name="Lin C.F."/>
            <person name="Lin M.F."/>
            <person name="Lindblad-Toh K."/>
            <person name="Llopart A."/>
            <person name="Long M."/>
            <person name="Low L."/>
            <person name="Lozovsky E."/>
            <person name="Lu J."/>
            <person name="Luo M."/>
            <person name="Machado C.A."/>
            <person name="Makalowski W."/>
            <person name="Marzo M."/>
            <person name="Matsuda M."/>
            <person name="Matzkin L."/>
            <person name="McAllister B."/>
            <person name="McBride C.S."/>
            <person name="McKernan B."/>
            <person name="McKernan K."/>
            <person name="Mendez-Lago M."/>
            <person name="Minx P."/>
            <person name="Mollenhauer M.U."/>
            <person name="Montooth K."/>
            <person name="Mount S.M."/>
            <person name="Mu X."/>
            <person name="Myers E."/>
            <person name="Negre B."/>
            <person name="Newfeld S."/>
            <person name="Nielsen R."/>
            <person name="Noor M.A."/>
            <person name="O'Grady P."/>
            <person name="Pachter L."/>
            <person name="Papaceit M."/>
            <person name="Parisi M.J."/>
            <person name="Parisi M."/>
            <person name="Parts L."/>
            <person name="Pedersen J.S."/>
            <person name="Pesole G."/>
            <person name="Phillippy A.M."/>
            <person name="Ponting C.P."/>
            <person name="Pop M."/>
            <person name="Porcelli D."/>
            <person name="Powell J.R."/>
            <person name="Prohaska S."/>
            <person name="Pruitt K."/>
            <person name="Puig M."/>
            <person name="Quesneville H."/>
            <person name="Ram K.R."/>
            <person name="Rand D."/>
            <person name="Rasmussen M.D."/>
            <person name="Reed L.K."/>
            <person name="Reenan R."/>
            <person name="Reily A."/>
            <person name="Remington K.A."/>
            <person name="Rieger T.T."/>
            <person name="Ritchie M.G."/>
            <person name="Robin C."/>
            <person name="Rogers Y.H."/>
            <person name="Rohde C."/>
            <person name="Rozas J."/>
            <person name="Rubenfield M.J."/>
            <person name="Ruiz A."/>
            <person name="Russo S."/>
            <person name="Salzberg S.L."/>
            <person name="Sanchez-Gracia A."/>
            <person name="Saranga D.J."/>
            <person name="Sato H."/>
            <person name="Schaeffer S.W."/>
            <person name="Schatz M.C."/>
            <person name="Schlenke T."/>
            <person name="Schwartz R."/>
            <person name="Segarra C."/>
            <person name="Singh R.S."/>
            <person name="Sirot L."/>
            <person name="Sirota M."/>
            <person name="Sisneros N.B."/>
            <person name="Smith C.D."/>
            <person name="Smith T.F."/>
            <person name="Spieth J."/>
            <person name="Stage D.E."/>
            <person name="Stark A."/>
            <person name="Stephan W."/>
            <person name="Strausberg R.L."/>
            <person name="Strempel S."/>
            <person name="Sturgill D."/>
            <person name="Sutton G."/>
            <person name="Sutton G.G."/>
            <person name="Tao W."/>
            <person name="Teichmann S."/>
            <person name="Tobari Y.N."/>
            <person name="Tomimura Y."/>
            <person name="Tsolas J.M."/>
            <person name="Valente V.L."/>
            <person name="Venter E."/>
            <person name="Venter J.C."/>
            <person name="Vicario S."/>
            <person name="Vieira F.G."/>
            <person name="Vilella A.J."/>
            <person name="Villasante A."/>
            <person name="Walenz B."/>
            <person name="Wang J."/>
            <person name="Wasserman M."/>
            <person name="Watts T."/>
            <person name="Wilson D."/>
            <person name="Wilson R.K."/>
            <person name="Wing R.A."/>
            <person name="Wolfner M.F."/>
            <person name="Wong A."/>
            <person name="Wong G.K."/>
            <person name="Wu C.I."/>
            <person name="Wu G."/>
            <person name="Yamamoto D."/>
            <person name="Yang H.P."/>
            <person name="Yang S.P."/>
            <person name="Yorke J.A."/>
            <person name="Yoshida K."/>
            <person name="Zdobnov E."/>
            <person name="Zhang P."/>
            <person name="Zhang Y."/>
            <person name="Zimin A.V."/>
            <person name="Baldwin J."/>
            <person name="Abdouelleil A."/>
            <person name="Abdulkadir J."/>
            <person name="Abebe A."/>
            <person name="Abera B."/>
            <person name="Abreu J."/>
            <person name="Acer S.C."/>
            <person name="Aftuck L."/>
            <person name="Alexander A."/>
            <person name="An P."/>
            <person name="Anderson E."/>
            <person name="Anderson S."/>
            <person name="Arachi H."/>
            <person name="Azer M."/>
            <person name="Bachantsang P."/>
            <person name="Barry A."/>
            <person name="Bayul T."/>
            <person name="Berlin A."/>
            <person name="Bessette D."/>
            <person name="Bloom T."/>
            <person name="Blye J."/>
            <person name="Boguslavskiy L."/>
            <person name="Bonnet C."/>
            <person name="Boukhgalter B."/>
            <person name="Bourzgui I."/>
            <person name="Brown A."/>
            <person name="Cahill P."/>
            <person name="Channer S."/>
            <person name="Cheshatsang Y."/>
            <person name="Chuda L."/>
            <person name="Citroen M."/>
            <person name="Collymore A."/>
            <person name="Cooke P."/>
            <person name="Costello M."/>
            <person name="D'Aco K."/>
            <person name="Daza R."/>
            <person name="De Haan G."/>
            <person name="DeGray S."/>
            <person name="DeMaso C."/>
            <person name="Dhargay N."/>
            <person name="Dooley K."/>
            <person name="Dooley E."/>
            <person name="Doricent M."/>
            <person name="Dorje P."/>
            <person name="Dorjee K."/>
            <person name="Dupes A."/>
            <person name="Elong R."/>
            <person name="Falk J."/>
            <person name="Farina A."/>
            <person name="Faro S."/>
            <person name="Ferguson D."/>
            <person name="Fisher S."/>
            <person name="Foley C.D."/>
            <person name="Franke A."/>
            <person name="Friedrich D."/>
            <person name="Gadbois L."/>
            <person name="Gearin G."/>
            <person name="Gearin C.R."/>
            <person name="Giannoukos G."/>
            <person name="Goode T."/>
            <person name="Graham J."/>
            <person name="Grandbois E."/>
            <person name="Grewal S."/>
            <person name="Gyaltsen K."/>
            <person name="Hafez N."/>
            <person name="Hagos B."/>
            <person name="Hall J."/>
            <person name="Henson C."/>
            <person name="Hollinger A."/>
            <person name="Honan T."/>
            <person name="Huard M.D."/>
            <person name="Hughes L."/>
            <person name="Hurhula B."/>
            <person name="Husby M.E."/>
            <person name="Kamat A."/>
            <person name="Kanga B."/>
            <person name="Kashin S."/>
            <person name="Khazanovich D."/>
            <person name="Kisner P."/>
            <person name="Lance K."/>
            <person name="Lara M."/>
            <person name="Lee W."/>
            <person name="Lennon N."/>
            <person name="Letendre F."/>
            <person name="LeVine R."/>
            <person name="Lipovsky A."/>
            <person name="Liu X."/>
            <person name="Liu J."/>
            <person name="Liu S."/>
            <person name="Lokyitsang T."/>
            <person name="Lokyitsang Y."/>
            <person name="Lubonja R."/>
            <person name="Lui A."/>
            <person name="MacDonald P."/>
            <person name="Magnisalis V."/>
            <person name="Maru K."/>
            <person name="Matthews C."/>
            <person name="McCusker W."/>
            <person name="McDonough S."/>
            <person name="Mehta T."/>
            <person name="Meldrim J."/>
            <person name="Meneus L."/>
            <person name="Mihai O."/>
            <person name="Mihalev A."/>
            <person name="Mihova T."/>
            <person name="Mittelman R."/>
            <person name="Mlenga V."/>
            <person name="Montmayeur A."/>
            <person name="Mulrain L."/>
            <person name="Navidi A."/>
            <person name="Naylor J."/>
            <person name="Negash T."/>
            <person name="Nguyen T."/>
            <person name="Nguyen N."/>
            <person name="Nicol R."/>
            <person name="Norbu C."/>
            <person name="Norbu N."/>
            <person name="Novod N."/>
            <person name="O'Neill B."/>
            <person name="Osman S."/>
            <person name="Markiewicz E."/>
            <person name="Oyono O.L."/>
            <person name="Patti C."/>
            <person name="Phunkhang P."/>
            <person name="Pierre F."/>
            <person name="Priest M."/>
            <person name="Raghuraman S."/>
            <person name="Rege F."/>
            <person name="Reyes R."/>
            <person name="Rise C."/>
            <person name="Rogov P."/>
            <person name="Ross K."/>
            <person name="Ryan E."/>
            <person name="Settipalli S."/>
            <person name="Shea T."/>
            <person name="Sherpa N."/>
            <person name="Shi L."/>
            <person name="Shih D."/>
            <person name="Sparrow T."/>
            <person name="Spaulding J."/>
            <person name="Stalker J."/>
            <person name="Stange-Thomann N."/>
            <person name="Stavropoulos S."/>
            <person name="Stone C."/>
            <person name="Strader C."/>
            <person name="Tesfaye S."/>
            <person name="Thomson T."/>
            <person name="Thoulutsang Y."/>
            <person name="Thoulutsang D."/>
            <person name="Topham K."/>
            <person name="Topping I."/>
            <person name="Tsamla T."/>
            <person name="Vassiliev H."/>
            <person name="Vo A."/>
            <person name="Wangchuk T."/>
            <person name="Wangdi T."/>
            <person name="Weiand M."/>
            <person name="Wilkinson J."/>
            <person name="Wilson A."/>
            <person name="Yadav S."/>
            <person name="Young G."/>
            <person name="Yu Q."/>
            <person name="Zembek L."/>
            <person name="Zhong D."/>
            <person name="Zimmer A."/>
            <person name="Zwirko Z."/>
            <person name="Jaffe D.B."/>
            <person name="Alvarez P."/>
            <person name="Brockman W."/>
            <person name="Butler J."/>
            <person name="Chin C."/>
            <person name="Gnerre S."/>
            <person name="Grabherr M."/>
            <person name="Kleber M."/>
            <person name="Mauceli E."/>
            <person name="MacCallum I."/>
        </authorList>
    </citation>
    <scope>NUCLEOTIDE SEQUENCE [LARGE SCALE GENOMIC DNA]</scope>
    <source>
        <strain evidence="2">white501</strain>
    </source>
</reference>
<dbReference type="AlphaFoldDB" id="B4QC80"/>
<dbReference type="EMBL" id="CM000362">
    <property type="protein sequence ID" value="EDX06711.1"/>
    <property type="molecule type" value="Genomic_DNA"/>
</dbReference>
<protein>
    <submittedName>
        <fullName evidence="1">GD25860</fullName>
    </submittedName>
</protein>
<name>B4QC80_DROSI</name>
<sequence length="78" mass="8643">MASARLVTSFGIGHQQSEAESYCVERSPQEQHVCDQIAHNGVHGRVPVDTFKEQRAASFAMFPAELLRPLTLMELPSC</sequence>
<evidence type="ECO:0000313" key="1">
    <source>
        <dbReference type="EMBL" id="EDX06711.1"/>
    </source>
</evidence>
<dbReference type="HOGENOM" id="CLU_2624662_0_0_1"/>
<proteinExistence type="predicted"/>
<accession>B4QC80</accession>
<keyword evidence="2" id="KW-1185">Reference proteome</keyword>